<feature type="transmembrane region" description="Helical" evidence="1">
    <location>
        <begin position="14"/>
        <end position="33"/>
    </location>
</feature>
<evidence type="ECO:0000313" key="2">
    <source>
        <dbReference type="EMBL" id="GAH00026.1"/>
    </source>
</evidence>
<protein>
    <recommendedName>
        <fullName evidence="3">Cation efflux system protein CusA</fullName>
    </recommendedName>
</protein>
<dbReference type="GO" id="GO:0042910">
    <property type="term" value="F:xenobiotic transmembrane transporter activity"/>
    <property type="evidence" value="ECO:0007669"/>
    <property type="project" value="TreeGrafter"/>
</dbReference>
<dbReference type="InterPro" id="IPR001036">
    <property type="entry name" value="Acrflvin-R"/>
</dbReference>
<dbReference type="EMBL" id="BART01026699">
    <property type="protein sequence ID" value="GAH00026.1"/>
    <property type="molecule type" value="Genomic_DNA"/>
</dbReference>
<dbReference type="Pfam" id="PF00873">
    <property type="entry name" value="ACR_tran"/>
    <property type="match status" value="1"/>
</dbReference>
<proteinExistence type="predicted"/>
<evidence type="ECO:0008006" key="3">
    <source>
        <dbReference type="Google" id="ProtNLM"/>
    </source>
</evidence>
<dbReference type="GO" id="GO:0005886">
    <property type="term" value="C:plasma membrane"/>
    <property type="evidence" value="ECO:0007669"/>
    <property type="project" value="TreeGrafter"/>
</dbReference>
<dbReference type="AlphaFoldDB" id="X1BW88"/>
<keyword evidence="1" id="KW-0812">Transmembrane</keyword>
<comment type="caution">
    <text evidence="2">The sequence shown here is derived from an EMBL/GenBank/DDBJ whole genome shotgun (WGS) entry which is preliminary data.</text>
</comment>
<keyword evidence="1" id="KW-1133">Transmembrane helix</keyword>
<keyword evidence="1" id="KW-0472">Membrane</keyword>
<accession>X1BW88</accession>
<dbReference type="PANTHER" id="PTHR32063:SF19">
    <property type="entry name" value="CATION EFFLUX SYSTEM PROTEIN CUSA"/>
    <property type="match status" value="1"/>
</dbReference>
<reference evidence="2" key="1">
    <citation type="journal article" date="2014" name="Front. Microbiol.">
        <title>High frequency of phylogenetically diverse reductive dehalogenase-homologous genes in deep subseafloor sedimentary metagenomes.</title>
        <authorList>
            <person name="Kawai M."/>
            <person name="Futagami T."/>
            <person name="Toyoda A."/>
            <person name="Takaki Y."/>
            <person name="Nishi S."/>
            <person name="Hori S."/>
            <person name="Arai W."/>
            <person name="Tsubouchi T."/>
            <person name="Morono Y."/>
            <person name="Uchiyama I."/>
            <person name="Ito T."/>
            <person name="Fujiyama A."/>
            <person name="Inagaki F."/>
            <person name="Takami H."/>
        </authorList>
    </citation>
    <scope>NUCLEOTIDE SEQUENCE</scope>
    <source>
        <strain evidence="2">Expedition CK06-06</strain>
    </source>
</reference>
<dbReference type="Gene3D" id="1.20.1640.10">
    <property type="entry name" value="Multidrug efflux transporter AcrB transmembrane domain"/>
    <property type="match status" value="1"/>
</dbReference>
<name>X1BW88_9ZZZZ</name>
<organism evidence="2">
    <name type="scientific">marine sediment metagenome</name>
    <dbReference type="NCBI Taxonomy" id="412755"/>
    <lineage>
        <taxon>unclassified sequences</taxon>
        <taxon>metagenomes</taxon>
        <taxon>ecological metagenomes</taxon>
    </lineage>
</organism>
<gene>
    <name evidence="2" type="ORF">S01H4_47532</name>
</gene>
<dbReference type="Gene3D" id="3.30.70.1430">
    <property type="entry name" value="Multidrug efflux transporter AcrB pore domain"/>
    <property type="match status" value="1"/>
</dbReference>
<feature type="non-terminal residue" evidence="2">
    <location>
        <position position="1"/>
    </location>
</feature>
<sequence>IAGYRPLINLILKAPKSAILITLIIVLISYWPLAHLGTEFMPELDEGTWMYMPTMLPGLSIGKARQILQQTDKLIKSVPEVKTVYGKIGRAQTATDPAPLTMIETVIQFKPKSEWRKGMTAAKLKAEHNHAYFNSHTRQGNKTNTYCYR</sequence>
<evidence type="ECO:0000256" key="1">
    <source>
        <dbReference type="SAM" id="Phobius"/>
    </source>
</evidence>
<dbReference type="PANTHER" id="PTHR32063">
    <property type="match status" value="1"/>
</dbReference>